<dbReference type="GO" id="GO:0003917">
    <property type="term" value="F:DNA topoisomerase type I (single strand cut, ATP-independent) activity"/>
    <property type="evidence" value="ECO:0007669"/>
    <property type="project" value="InterPro"/>
</dbReference>
<feature type="domain" description="Topo IA-type catalytic" evidence="1">
    <location>
        <begin position="1"/>
        <end position="78"/>
    </location>
</feature>
<dbReference type="InterPro" id="IPR013826">
    <property type="entry name" value="Topo_IA_cen_sub3"/>
</dbReference>
<dbReference type="InterPro" id="IPR023405">
    <property type="entry name" value="Topo_IA_core_domain"/>
</dbReference>
<dbReference type="InterPro" id="IPR023406">
    <property type="entry name" value="Topo_IA_AS"/>
</dbReference>
<dbReference type="PANTHER" id="PTHR42785:SF1">
    <property type="entry name" value="DNA TOPOISOMERASE"/>
    <property type="match status" value="1"/>
</dbReference>
<organism evidence="2 3">
    <name type="scientific">Bacillus safensis</name>
    <dbReference type="NCBI Taxonomy" id="561879"/>
    <lineage>
        <taxon>Bacteria</taxon>
        <taxon>Bacillati</taxon>
        <taxon>Bacillota</taxon>
        <taxon>Bacilli</taxon>
        <taxon>Bacillales</taxon>
        <taxon>Bacillaceae</taxon>
        <taxon>Bacillus</taxon>
    </lineage>
</organism>
<dbReference type="GO" id="GO:0006265">
    <property type="term" value="P:DNA topological change"/>
    <property type="evidence" value="ECO:0007669"/>
    <property type="project" value="InterPro"/>
</dbReference>
<dbReference type="Pfam" id="PF01131">
    <property type="entry name" value="Topoisom_bac"/>
    <property type="match status" value="1"/>
</dbReference>
<dbReference type="PROSITE" id="PS52039">
    <property type="entry name" value="TOPO_IA_2"/>
    <property type="match status" value="1"/>
</dbReference>
<dbReference type="Gene3D" id="1.10.290.10">
    <property type="entry name" value="Topoisomerase I, domain 4"/>
    <property type="match status" value="1"/>
</dbReference>
<dbReference type="InterPro" id="IPR000380">
    <property type="entry name" value="Topo_IA"/>
</dbReference>
<dbReference type="PROSITE" id="PS00396">
    <property type="entry name" value="TOPO_IA_1"/>
    <property type="match status" value="1"/>
</dbReference>
<dbReference type="AlphaFoldDB" id="A0A5S9M866"/>
<evidence type="ECO:0000313" key="2">
    <source>
        <dbReference type="EMBL" id="BBP89323.1"/>
    </source>
</evidence>
<dbReference type="EMBL" id="AP021906">
    <property type="protein sequence ID" value="BBP89323.1"/>
    <property type="molecule type" value="Genomic_DNA"/>
</dbReference>
<dbReference type="SUPFAM" id="SSF56712">
    <property type="entry name" value="Prokaryotic type I DNA topoisomerase"/>
    <property type="match status" value="1"/>
</dbReference>
<dbReference type="Proteomes" id="UP000464658">
    <property type="component" value="Chromosome"/>
</dbReference>
<dbReference type="PANTHER" id="PTHR42785">
    <property type="entry name" value="DNA TOPOISOMERASE, TYPE IA, CORE"/>
    <property type="match status" value="1"/>
</dbReference>
<sequence length="78" mass="8911">MMIAQQLYEGIDLGKEGTVGLITYMRTDSTRISNTAIEEVSAFIDQTYGKNFLNTTKRPAKRMKMHKMLTKPSARLLR</sequence>
<dbReference type="GO" id="GO:0003677">
    <property type="term" value="F:DNA binding"/>
    <property type="evidence" value="ECO:0007669"/>
    <property type="project" value="InterPro"/>
</dbReference>
<proteinExistence type="predicted"/>
<name>A0A5S9M866_BACIA</name>
<gene>
    <name evidence="2" type="ORF">BsIDN1_29410</name>
</gene>
<evidence type="ECO:0000313" key="3">
    <source>
        <dbReference type="Proteomes" id="UP000464658"/>
    </source>
</evidence>
<reference evidence="2 3" key="1">
    <citation type="submission" date="2019-12" db="EMBL/GenBank/DDBJ databases">
        <title>Full genome sequence of a Bacillus safensis strain isolated from commercially available natto in Indonesia.</title>
        <authorList>
            <person name="Yoshida M."/>
            <person name="Uomi M."/>
            <person name="Waturangi D."/>
            <person name="Ekaputri J.J."/>
            <person name="Setiamarga D.H.E."/>
        </authorList>
    </citation>
    <scope>NUCLEOTIDE SEQUENCE [LARGE SCALE GENOMIC DNA]</scope>
    <source>
        <strain evidence="2 3">IDN1</strain>
    </source>
</reference>
<evidence type="ECO:0000259" key="1">
    <source>
        <dbReference type="PROSITE" id="PS52039"/>
    </source>
</evidence>
<accession>A0A5S9M866</accession>
<protein>
    <recommendedName>
        <fullName evidence="1">Topo IA-type catalytic domain-containing protein</fullName>
    </recommendedName>
</protein>
<dbReference type="InterPro" id="IPR013497">
    <property type="entry name" value="Topo_IA_cen"/>
</dbReference>